<proteinExistence type="predicted"/>
<keyword evidence="2" id="KW-1185">Reference proteome</keyword>
<organism evidence="1 2">
    <name type="scientific">Pelagimonas varians</name>
    <dbReference type="NCBI Taxonomy" id="696760"/>
    <lineage>
        <taxon>Bacteria</taxon>
        <taxon>Pseudomonadati</taxon>
        <taxon>Pseudomonadota</taxon>
        <taxon>Alphaproteobacteria</taxon>
        <taxon>Rhodobacterales</taxon>
        <taxon>Roseobacteraceae</taxon>
        <taxon>Pelagimonas</taxon>
    </lineage>
</organism>
<evidence type="ECO:0000313" key="2">
    <source>
        <dbReference type="Proteomes" id="UP000220836"/>
    </source>
</evidence>
<dbReference type="InterPro" id="IPR010260">
    <property type="entry name" value="AlpA"/>
</dbReference>
<dbReference type="AlphaFoldDB" id="A0A238KYM5"/>
<dbReference type="RefSeq" id="WP_097805977.1">
    <property type="nucleotide sequence ID" value="NZ_FXYH01000015.1"/>
</dbReference>
<dbReference type="EMBL" id="FXYH01000015">
    <property type="protein sequence ID" value="SMX47302.1"/>
    <property type="molecule type" value="Genomic_DNA"/>
</dbReference>
<evidence type="ECO:0000313" key="1">
    <source>
        <dbReference type="EMBL" id="SMX47302.1"/>
    </source>
</evidence>
<gene>
    <name evidence="1" type="ORF">PEV8663_03504</name>
</gene>
<name>A0A238KYM5_9RHOB</name>
<reference evidence="1 2" key="1">
    <citation type="submission" date="2017-05" db="EMBL/GenBank/DDBJ databases">
        <authorList>
            <person name="Song R."/>
            <person name="Chenine A.L."/>
            <person name="Ruprecht R.M."/>
        </authorList>
    </citation>
    <scope>NUCLEOTIDE SEQUENCE [LARGE SCALE GENOMIC DNA]</scope>
    <source>
        <strain evidence="1 2">CECT 8663</strain>
    </source>
</reference>
<protein>
    <submittedName>
        <fullName evidence="1">Prophage CP4-57 regulatory protein (AlpA)</fullName>
    </submittedName>
</protein>
<dbReference type="Proteomes" id="UP000220836">
    <property type="component" value="Unassembled WGS sequence"/>
</dbReference>
<sequence length="87" mass="9623">MPKPDRTALDKTAHQSAYIDLSTRIDPFLCRPDVLRITGLRRSALDQLMRANEFPSPVAITEATNGWRQSEIVGCINKCPRVTGGAL</sequence>
<dbReference type="Pfam" id="PF05930">
    <property type="entry name" value="Phage_AlpA"/>
    <property type="match status" value="1"/>
</dbReference>
<accession>A0A238KYM5</accession>
<dbReference type="OrthoDB" id="9801242at2"/>